<dbReference type="InterPro" id="IPR036186">
    <property type="entry name" value="Serpin_sf"/>
</dbReference>
<dbReference type="GO" id="GO:0004867">
    <property type="term" value="F:serine-type endopeptidase inhibitor activity"/>
    <property type="evidence" value="ECO:0007669"/>
    <property type="project" value="InterPro"/>
</dbReference>
<dbReference type="InterPro" id="IPR042178">
    <property type="entry name" value="Serpin_sf_1"/>
</dbReference>
<sequence>MKTSVNILLVLVVFATTTAAKPVPEVAAVAAGNTKFALKLYDQLNDEKGNLFLSPYSISTALAMTYAGARGETETEMAKALEFPSFPDKEGGPLGRERLHAGFSGLKLGLREAQKKGDVQLSIANALWPQKNYAFRPEYLNLIERDYDSVGRPLDYSNGEKARGIINRWVEQETNDKIKDLIPSGVLDALTRMVLTNAIYFKGDWQAQFKEKSTREMPFKVTPTKTVKAPMMYQKGNFGYYQDDDVQVLEMPYKGDKVSMFVLLPSQGGGQPFRRPANPPAKKKTLADLEKTLSPAKLSEWFGKMRRTKVDTWFPKFKMTSEFSLSQQLQTLGMKKAFGDADFSGMDGTKRLYISAVLHKAFVEVNEEGTEAAAATAVVLSFKSARRYPSFRADHPFLFLIRDKATGSILFLGRYAEPPSGN</sequence>
<protein>
    <recommendedName>
        <fullName evidence="1">Serpin domain-containing protein</fullName>
    </recommendedName>
</protein>
<dbReference type="PANTHER" id="PTHR11461">
    <property type="entry name" value="SERINE PROTEASE INHIBITOR, SERPIN"/>
    <property type="match status" value="1"/>
</dbReference>
<dbReference type="Gene3D" id="2.30.39.10">
    <property type="entry name" value="Alpha-1-antitrypsin, domain 1"/>
    <property type="match status" value="1"/>
</dbReference>
<organism evidence="2">
    <name type="scientific">marine metagenome</name>
    <dbReference type="NCBI Taxonomy" id="408172"/>
    <lineage>
        <taxon>unclassified sequences</taxon>
        <taxon>metagenomes</taxon>
        <taxon>ecological metagenomes</taxon>
    </lineage>
</organism>
<dbReference type="InterPro" id="IPR023796">
    <property type="entry name" value="Serpin_dom"/>
</dbReference>
<dbReference type="EMBL" id="UINC01003634">
    <property type="protein sequence ID" value="SVA08019.1"/>
    <property type="molecule type" value="Genomic_DNA"/>
</dbReference>
<evidence type="ECO:0000313" key="2">
    <source>
        <dbReference type="EMBL" id="SVA08019.1"/>
    </source>
</evidence>
<dbReference type="GO" id="GO:0005615">
    <property type="term" value="C:extracellular space"/>
    <property type="evidence" value="ECO:0007669"/>
    <property type="project" value="InterPro"/>
</dbReference>
<name>A0A381SX49_9ZZZZ</name>
<proteinExistence type="predicted"/>
<dbReference type="SMART" id="SM00093">
    <property type="entry name" value="SERPIN"/>
    <property type="match status" value="1"/>
</dbReference>
<dbReference type="InterPro" id="IPR042185">
    <property type="entry name" value="Serpin_sf_2"/>
</dbReference>
<evidence type="ECO:0000259" key="1">
    <source>
        <dbReference type="SMART" id="SM00093"/>
    </source>
</evidence>
<dbReference type="Gene3D" id="3.30.497.10">
    <property type="entry name" value="Antithrombin, subunit I, domain 2"/>
    <property type="match status" value="1"/>
</dbReference>
<accession>A0A381SX49</accession>
<gene>
    <name evidence="2" type="ORF">METZ01_LOCUS60873</name>
</gene>
<dbReference type="SUPFAM" id="SSF56574">
    <property type="entry name" value="Serpins"/>
    <property type="match status" value="1"/>
</dbReference>
<dbReference type="AlphaFoldDB" id="A0A381SX49"/>
<dbReference type="Pfam" id="PF00079">
    <property type="entry name" value="Serpin"/>
    <property type="match status" value="1"/>
</dbReference>
<reference evidence="2" key="1">
    <citation type="submission" date="2018-05" db="EMBL/GenBank/DDBJ databases">
        <authorList>
            <person name="Lanie J.A."/>
            <person name="Ng W.-L."/>
            <person name="Kazmierczak K.M."/>
            <person name="Andrzejewski T.M."/>
            <person name="Davidsen T.M."/>
            <person name="Wayne K.J."/>
            <person name="Tettelin H."/>
            <person name="Glass J.I."/>
            <person name="Rusch D."/>
            <person name="Podicherti R."/>
            <person name="Tsui H.-C.T."/>
            <person name="Winkler M.E."/>
        </authorList>
    </citation>
    <scope>NUCLEOTIDE SEQUENCE</scope>
</reference>
<dbReference type="CDD" id="cd19590">
    <property type="entry name" value="serpin_thermopin-like"/>
    <property type="match status" value="1"/>
</dbReference>
<dbReference type="InterPro" id="IPR023795">
    <property type="entry name" value="Serpin_CS"/>
</dbReference>
<dbReference type="PROSITE" id="PS00284">
    <property type="entry name" value="SERPIN"/>
    <property type="match status" value="1"/>
</dbReference>
<feature type="domain" description="Serpin" evidence="1">
    <location>
        <begin position="38"/>
        <end position="418"/>
    </location>
</feature>
<dbReference type="InterPro" id="IPR000215">
    <property type="entry name" value="Serpin_fam"/>
</dbReference>
<dbReference type="PANTHER" id="PTHR11461:SF211">
    <property type="entry name" value="GH10112P-RELATED"/>
    <property type="match status" value="1"/>
</dbReference>